<keyword evidence="1" id="KW-0560">Oxidoreductase</keyword>
<organism evidence="3">
    <name type="scientific">marine sediment metagenome</name>
    <dbReference type="NCBI Taxonomy" id="412755"/>
    <lineage>
        <taxon>unclassified sequences</taxon>
        <taxon>metagenomes</taxon>
        <taxon>ecological metagenomes</taxon>
    </lineage>
</organism>
<dbReference type="GO" id="GO:0016491">
    <property type="term" value="F:oxidoreductase activity"/>
    <property type="evidence" value="ECO:0007669"/>
    <property type="project" value="UniProtKB-KW"/>
</dbReference>
<protein>
    <recommendedName>
        <fullName evidence="2">3-ketosteroid-9-alpha-monooxygenase oxygenase component-like C-terminal domain-containing protein</fullName>
    </recommendedName>
</protein>
<dbReference type="AlphaFoldDB" id="X1SGU1"/>
<evidence type="ECO:0000256" key="1">
    <source>
        <dbReference type="ARBA" id="ARBA00023002"/>
    </source>
</evidence>
<dbReference type="Pfam" id="PF19298">
    <property type="entry name" value="KshA_C"/>
    <property type="match status" value="1"/>
</dbReference>
<dbReference type="EMBL" id="BARW01011603">
    <property type="protein sequence ID" value="GAI74630.1"/>
    <property type="molecule type" value="Genomic_DNA"/>
</dbReference>
<reference evidence="3" key="1">
    <citation type="journal article" date="2014" name="Front. Microbiol.">
        <title>High frequency of phylogenetically diverse reductive dehalogenase-homologous genes in deep subseafloor sedimentary metagenomes.</title>
        <authorList>
            <person name="Kawai M."/>
            <person name="Futagami T."/>
            <person name="Toyoda A."/>
            <person name="Takaki Y."/>
            <person name="Nishi S."/>
            <person name="Hori S."/>
            <person name="Arai W."/>
            <person name="Tsubouchi T."/>
            <person name="Morono Y."/>
            <person name="Uchiyama I."/>
            <person name="Ito T."/>
            <person name="Fujiyama A."/>
            <person name="Inagaki F."/>
            <person name="Takami H."/>
        </authorList>
    </citation>
    <scope>NUCLEOTIDE SEQUENCE</scope>
    <source>
        <strain evidence="3">Expedition CK06-06</strain>
    </source>
</reference>
<accession>X1SGU1</accession>
<feature type="domain" description="3-ketosteroid-9-alpha-monooxygenase oxygenase component-like C-terminal" evidence="2">
    <location>
        <begin position="41"/>
        <end position="88"/>
    </location>
</feature>
<dbReference type="GO" id="GO:0008203">
    <property type="term" value="P:cholesterol metabolic process"/>
    <property type="evidence" value="ECO:0007669"/>
    <property type="project" value="InterPro"/>
</dbReference>
<name>X1SGU1_9ZZZZ</name>
<evidence type="ECO:0000259" key="2">
    <source>
        <dbReference type="Pfam" id="PF19298"/>
    </source>
</evidence>
<feature type="non-terminal residue" evidence="3">
    <location>
        <position position="1"/>
    </location>
</feature>
<dbReference type="Gene3D" id="3.90.380.10">
    <property type="entry name" value="Naphthalene 1,2-dioxygenase Alpha Subunit, Chain A, domain 1"/>
    <property type="match status" value="1"/>
</dbReference>
<evidence type="ECO:0000313" key="3">
    <source>
        <dbReference type="EMBL" id="GAI74630.1"/>
    </source>
</evidence>
<gene>
    <name evidence="3" type="ORF">S12H4_22303</name>
</gene>
<proteinExistence type="predicted"/>
<dbReference type="InterPro" id="IPR045605">
    <property type="entry name" value="KshA-like_C"/>
</dbReference>
<comment type="caution">
    <text evidence="3">The sequence shown here is derived from an EMBL/GenBank/DDBJ whole genome shotgun (WGS) entry which is preliminary data.</text>
</comment>
<sequence length="108" mass="12937">FQIETPLGGLHLYKTLLPVEPFKLYSEDRWYIDRKTPTWLAWIVAYVAKGALEQDRTVWQNKLYHNKPHLVKGDGPWPAHRRWWNQFYSESSNKVGQRQQAAKELLDW</sequence>